<accession>A0AAD0S3Z5</accession>
<gene>
    <name evidence="1" type="ORF">D0907_20260</name>
</gene>
<dbReference type="Gene3D" id="3.40.1440.50">
    <property type="match status" value="1"/>
</dbReference>
<sequence>MKVIQNLEEAKVYKRGWTYVLLSKNKRIMKIGKVTTNLKKRVYQHLHCKSYKPYEFQFLLALDSAQYELLLHRYFDEYRCQYKWLHGEMKGQHFTKKEASIMALKLFKSDSTSYSSTFEAFWENTLVTRNEIFSIPPRKVGLKLEDLIKQIVVNPV</sequence>
<evidence type="ECO:0000313" key="2">
    <source>
        <dbReference type="Proteomes" id="UP000264605"/>
    </source>
</evidence>
<evidence type="ECO:0000313" key="1">
    <source>
        <dbReference type="EMBL" id="AXV67667.1"/>
    </source>
</evidence>
<dbReference type="AlphaFoldDB" id="A0AAD0S3Z5"/>
<name>A0AAD0S3Z5_9GAMM</name>
<dbReference type="RefSeq" id="WP_118845441.1">
    <property type="nucleotide sequence ID" value="NZ_CP032092.1"/>
</dbReference>
<organism evidence="1 2">
    <name type="scientific">Pseudoalteromonas lipolytica</name>
    <dbReference type="NCBI Taxonomy" id="570156"/>
    <lineage>
        <taxon>Bacteria</taxon>
        <taxon>Pseudomonadati</taxon>
        <taxon>Pseudomonadota</taxon>
        <taxon>Gammaproteobacteria</taxon>
        <taxon>Alteromonadales</taxon>
        <taxon>Pseudoalteromonadaceae</taxon>
        <taxon>Pseudoalteromonas</taxon>
    </lineage>
</organism>
<proteinExistence type="predicted"/>
<keyword evidence="1" id="KW-0614">Plasmid</keyword>
<protein>
    <submittedName>
        <fullName evidence="1">GIY-YIG nuclease family protein</fullName>
    </submittedName>
</protein>
<geneLocation type="plasmid" evidence="1 2">
    <name>unnamed2</name>
</geneLocation>
<reference evidence="1 2" key="1">
    <citation type="submission" date="2018-08" db="EMBL/GenBank/DDBJ databases">
        <title>Draft genome sequence of Pseudoalteromonas donghaensis HJ51.</title>
        <authorList>
            <person name="Oh J."/>
            <person name="Roh D."/>
        </authorList>
    </citation>
    <scope>NUCLEOTIDE SEQUENCE [LARGE SCALE GENOMIC DNA]</scope>
    <source>
        <strain evidence="1 2">HJ51</strain>
        <plasmid evidence="1 2">unnamed2</plasmid>
    </source>
</reference>
<dbReference type="GeneID" id="99507819"/>
<dbReference type="EMBL" id="CP032092">
    <property type="protein sequence ID" value="AXV67667.1"/>
    <property type="molecule type" value="Genomic_DNA"/>
</dbReference>
<dbReference type="Proteomes" id="UP000264605">
    <property type="component" value="Plasmid unnamed2"/>
</dbReference>
<dbReference type="KEGG" id="pdj:D0907_20260"/>
<dbReference type="Pfam" id="PF13455">
    <property type="entry name" value="MUG113"/>
    <property type="match status" value="1"/>
</dbReference>